<reference evidence="3" key="1">
    <citation type="submission" date="2016-06" db="UniProtKB">
        <authorList>
            <consortium name="WormBaseParasite"/>
        </authorList>
    </citation>
    <scope>IDENTIFICATION</scope>
</reference>
<protein>
    <submittedName>
        <fullName evidence="3">J domain-containing protein</fullName>
    </submittedName>
</protein>
<dbReference type="OrthoDB" id="277802at2759"/>
<reference evidence="1 2" key="2">
    <citation type="submission" date="2018-11" db="EMBL/GenBank/DDBJ databases">
        <authorList>
            <consortium name="Pathogen Informatics"/>
        </authorList>
    </citation>
    <scope>NUCLEOTIDE SEQUENCE [LARGE SCALE GENOMIC DNA]</scope>
</reference>
<dbReference type="EMBL" id="UZAM01014468">
    <property type="protein sequence ID" value="VDP34099.1"/>
    <property type="molecule type" value="Genomic_DNA"/>
</dbReference>
<name>A0A183J4C2_9BILA</name>
<sequence>MIRRCSCLIPRFAKTLSSQKPNEAEKSVPFVEIKSSTSAPSSEIHCWKCHMVLDCFKEQFFCGNCEYIQPPKHCYNYFKFFGIPVSYRLDKQLLTARFHELQQKLHPDRFTKKSKVSAWQPFVTMHRFALKFIVVFIF</sequence>
<keyword evidence="2" id="KW-1185">Reference proteome</keyword>
<dbReference type="GO" id="GO:0044571">
    <property type="term" value="P:[2Fe-2S] cluster assembly"/>
    <property type="evidence" value="ECO:0007669"/>
    <property type="project" value="InterPro"/>
</dbReference>
<gene>
    <name evidence="1" type="ORF">SBAD_LOCUS10720</name>
</gene>
<dbReference type="PANTHER" id="PTHR14021">
    <property type="entry name" value="IRON-SULFUR CLUSTER CO-CHAPERONE PROTEIN HSCB"/>
    <property type="match status" value="1"/>
</dbReference>
<dbReference type="GO" id="GO:0051087">
    <property type="term" value="F:protein-folding chaperone binding"/>
    <property type="evidence" value="ECO:0007669"/>
    <property type="project" value="InterPro"/>
</dbReference>
<dbReference type="Proteomes" id="UP000270296">
    <property type="component" value="Unassembled WGS sequence"/>
</dbReference>
<dbReference type="InterPro" id="IPR004640">
    <property type="entry name" value="HscB"/>
</dbReference>
<dbReference type="GO" id="GO:0001671">
    <property type="term" value="F:ATPase activator activity"/>
    <property type="evidence" value="ECO:0007669"/>
    <property type="project" value="InterPro"/>
</dbReference>
<dbReference type="WBParaSite" id="SBAD_0001109401-mRNA-1">
    <property type="protein sequence ID" value="SBAD_0001109401-mRNA-1"/>
    <property type="gene ID" value="SBAD_0001109401"/>
</dbReference>
<evidence type="ECO:0000313" key="2">
    <source>
        <dbReference type="Proteomes" id="UP000270296"/>
    </source>
</evidence>
<dbReference type="InterPro" id="IPR036869">
    <property type="entry name" value="J_dom_sf"/>
</dbReference>
<accession>A0A183J4C2</accession>
<proteinExistence type="predicted"/>
<dbReference type="PANTHER" id="PTHR14021:SF15">
    <property type="entry name" value="IRON-SULFUR CLUSTER CO-CHAPERONE PROTEIN HSCB"/>
    <property type="match status" value="1"/>
</dbReference>
<organism evidence="3">
    <name type="scientific">Soboliphyme baturini</name>
    <dbReference type="NCBI Taxonomy" id="241478"/>
    <lineage>
        <taxon>Eukaryota</taxon>
        <taxon>Metazoa</taxon>
        <taxon>Ecdysozoa</taxon>
        <taxon>Nematoda</taxon>
        <taxon>Enoplea</taxon>
        <taxon>Dorylaimia</taxon>
        <taxon>Dioctophymatida</taxon>
        <taxon>Dioctophymatoidea</taxon>
        <taxon>Soboliphymatidae</taxon>
        <taxon>Soboliphyme</taxon>
    </lineage>
</organism>
<dbReference type="Gene3D" id="1.10.287.110">
    <property type="entry name" value="DnaJ domain"/>
    <property type="match status" value="1"/>
</dbReference>
<dbReference type="SUPFAM" id="SSF46565">
    <property type="entry name" value="Chaperone J-domain"/>
    <property type="match status" value="1"/>
</dbReference>
<evidence type="ECO:0000313" key="3">
    <source>
        <dbReference type="WBParaSite" id="SBAD_0001109401-mRNA-1"/>
    </source>
</evidence>
<evidence type="ECO:0000313" key="1">
    <source>
        <dbReference type="EMBL" id="VDP34099.1"/>
    </source>
</evidence>
<dbReference type="AlphaFoldDB" id="A0A183J4C2"/>